<dbReference type="Gene3D" id="3.40.50.2300">
    <property type="match status" value="1"/>
</dbReference>
<dbReference type="InterPro" id="IPR001789">
    <property type="entry name" value="Sig_transdc_resp-reg_receiver"/>
</dbReference>
<dbReference type="PRINTS" id="PR00032">
    <property type="entry name" value="HTHARAC"/>
</dbReference>
<evidence type="ECO:0000256" key="1">
    <source>
        <dbReference type="ARBA" id="ARBA00022553"/>
    </source>
</evidence>
<dbReference type="InterPro" id="IPR020449">
    <property type="entry name" value="Tscrpt_reg_AraC-type_HTH"/>
</dbReference>
<organism evidence="8 9">
    <name type="scientific">Filimonas lacunae</name>
    <dbReference type="NCBI Taxonomy" id="477680"/>
    <lineage>
        <taxon>Bacteria</taxon>
        <taxon>Pseudomonadati</taxon>
        <taxon>Bacteroidota</taxon>
        <taxon>Chitinophagia</taxon>
        <taxon>Chitinophagales</taxon>
        <taxon>Chitinophagaceae</taxon>
        <taxon>Filimonas</taxon>
    </lineage>
</organism>
<dbReference type="OrthoDB" id="9809670at2"/>
<dbReference type="SUPFAM" id="SSF52172">
    <property type="entry name" value="CheY-like"/>
    <property type="match status" value="1"/>
</dbReference>
<protein>
    <submittedName>
        <fullName evidence="8">Helix-turn-helix domain-containing protein</fullName>
    </submittedName>
</protein>
<dbReference type="KEGG" id="fln:FLA_3138"/>
<keyword evidence="4" id="KW-0804">Transcription</keyword>
<evidence type="ECO:0000259" key="7">
    <source>
        <dbReference type="PROSITE" id="PS50110"/>
    </source>
</evidence>
<dbReference type="InterPro" id="IPR018062">
    <property type="entry name" value="HTH_AraC-typ_CS"/>
</dbReference>
<feature type="domain" description="Response regulatory" evidence="7">
    <location>
        <begin position="4"/>
        <end position="119"/>
    </location>
</feature>
<reference evidence="9" key="1">
    <citation type="submission" date="2017-01" db="EMBL/GenBank/DDBJ databases">
        <authorList>
            <person name="Varghese N."/>
            <person name="Submissions S."/>
        </authorList>
    </citation>
    <scope>NUCLEOTIDE SEQUENCE [LARGE SCALE GENOMIC DNA]</scope>
    <source>
        <strain evidence="9">DSM 21054</strain>
    </source>
</reference>
<dbReference type="Pfam" id="PF12833">
    <property type="entry name" value="HTH_18"/>
    <property type="match status" value="1"/>
</dbReference>
<dbReference type="GO" id="GO:0003700">
    <property type="term" value="F:DNA-binding transcription factor activity"/>
    <property type="evidence" value="ECO:0007669"/>
    <property type="project" value="InterPro"/>
</dbReference>
<dbReference type="InterPro" id="IPR018060">
    <property type="entry name" value="HTH_AraC"/>
</dbReference>
<sequence>MKPLILLVDDNDDILTFLESELCTHYRIKKALDGCEALEVLQEEAVQLVVSDIMMDGMDGLQLCKRMKAHADYRHMPLILLTAKNTHQSKIEGLETGADAYVEKPFSPDFLRVQIANLLENRTRIKEHFAHSPLLHIQTPGFSKTEEHFMEKLHEEILLHMEETGLGVEDLARYMNMSRPTLYRTIKSITGISPSDLINITRLKKAAELLAEGSYKIYEVADLTGFASQTYFGRSFLKQFGITPSEYIATKKTNPILKAG</sequence>
<evidence type="ECO:0000256" key="3">
    <source>
        <dbReference type="ARBA" id="ARBA00023125"/>
    </source>
</evidence>
<dbReference type="AlphaFoldDB" id="A0A173MI79"/>
<dbReference type="PROSITE" id="PS00041">
    <property type="entry name" value="HTH_ARAC_FAMILY_1"/>
    <property type="match status" value="1"/>
</dbReference>
<accession>A0A173MI79</accession>
<dbReference type="STRING" id="477680.SAMN05421788_102255"/>
<dbReference type="Gene3D" id="1.10.10.60">
    <property type="entry name" value="Homeodomain-like"/>
    <property type="match status" value="1"/>
</dbReference>
<dbReference type="PANTHER" id="PTHR43547:SF2">
    <property type="entry name" value="HYBRID SIGNAL TRANSDUCTION HISTIDINE KINASE C"/>
    <property type="match status" value="1"/>
</dbReference>
<gene>
    <name evidence="8" type="ORF">SAMN05421788_102255</name>
</gene>
<dbReference type="PROSITE" id="PS01124">
    <property type="entry name" value="HTH_ARAC_FAMILY_2"/>
    <property type="match status" value="1"/>
</dbReference>
<dbReference type="GO" id="GO:0043565">
    <property type="term" value="F:sequence-specific DNA binding"/>
    <property type="evidence" value="ECO:0007669"/>
    <property type="project" value="InterPro"/>
</dbReference>
<keyword evidence="1 5" id="KW-0597">Phosphoprotein</keyword>
<dbReference type="EMBL" id="FTOR01000002">
    <property type="protein sequence ID" value="SIS94776.1"/>
    <property type="molecule type" value="Genomic_DNA"/>
</dbReference>
<evidence type="ECO:0000256" key="2">
    <source>
        <dbReference type="ARBA" id="ARBA00023015"/>
    </source>
</evidence>
<feature type="domain" description="HTH araC/xylS-type" evidence="6">
    <location>
        <begin position="151"/>
        <end position="250"/>
    </location>
</feature>
<dbReference type="GO" id="GO:0000155">
    <property type="term" value="F:phosphorelay sensor kinase activity"/>
    <property type="evidence" value="ECO:0007669"/>
    <property type="project" value="TreeGrafter"/>
</dbReference>
<dbReference type="Pfam" id="PF00072">
    <property type="entry name" value="Response_reg"/>
    <property type="match status" value="1"/>
</dbReference>
<dbReference type="CDD" id="cd17574">
    <property type="entry name" value="REC_OmpR"/>
    <property type="match status" value="1"/>
</dbReference>
<evidence type="ECO:0000313" key="8">
    <source>
        <dbReference type="EMBL" id="SIS94776.1"/>
    </source>
</evidence>
<proteinExistence type="predicted"/>
<dbReference type="InterPro" id="IPR009057">
    <property type="entry name" value="Homeodomain-like_sf"/>
</dbReference>
<feature type="modified residue" description="4-aspartylphosphate" evidence="5">
    <location>
        <position position="52"/>
    </location>
</feature>
<evidence type="ECO:0000313" key="9">
    <source>
        <dbReference type="Proteomes" id="UP000186917"/>
    </source>
</evidence>
<evidence type="ECO:0000256" key="5">
    <source>
        <dbReference type="PROSITE-ProRule" id="PRU00169"/>
    </source>
</evidence>
<dbReference type="RefSeq" id="WP_084206133.1">
    <property type="nucleotide sequence ID" value="NZ_AP017422.1"/>
</dbReference>
<dbReference type="SMART" id="SM00448">
    <property type="entry name" value="REC"/>
    <property type="match status" value="1"/>
</dbReference>
<dbReference type="SMART" id="SM00342">
    <property type="entry name" value="HTH_ARAC"/>
    <property type="match status" value="1"/>
</dbReference>
<keyword evidence="3" id="KW-0238">DNA-binding</keyword>
<dbReference type="PANTHER" id="PTHR43547">
    <property type="entry name" value="TWO-COMPONENT HISTIDINE KINASE"/>
    <property type="match status" value="1"/>
</dbReference>
<dbReference type="PROSITE" id="PS50110">
    <property type="entry name" value="RESPONSE_REGULATORY"/>
    <property type="match status" value="1"/>
</dbReference>
<keyword evidence="2" id="KW-0805">Transcription regulation</keyword>
<evidence type="ECO:0000256" key="4">
    <source>
        <dbReference type="ARBA" id="ARBA00023163"/>
    </source>
</evidence>
<evidence type="ECO:0000259" key="6">
    <source>
        <dbReference type="PROSITE" id="PS01124"/>
    </source>
</evidence>
<dbReference type="InterPro" id="IPR011006">
    <property type="entry name" value="CheY-like_superfamily"/>
</dbReference>
<dbReference type="Proteomes" id="UP000186917">
    <property type="component" value="Unassembled WGS sequence"/>
</dbReference>
<keyword evidence="9" id="KW-1185">Reference proteome</keyword>
<dbReference type="SUPFAM" id="SSF46689">
    <property type="entry name" value="Homeodomain-like"/>
    <property type="match status" value="1"/>
</dbReference>
<name>A0A173MI79_9BACT</name>